<comment type="caution">
    <text evidence="2">The sequence shown here is derived from an EMBL/GenBank/DDBJ whole genome shotgun (WGS) entry which is preliminary data.</text>
</comment>
<evidence type="ECO:0000313" key="2">
    <source>
        <dbReference type="EMBL" id="KAK3273159.1"/>
    </source>
</evidence>
<accession>A0AAE0G803</accession>
<sequence>GEIYVANGKELFQKMVEGNEQSSLEKIREGSVDMVLSEAEAPASTFAVKQEGGPRANELDPVEGGEECRANELDPVEGVEEVEHLKSRAAAIISSWGMISTMNKGTDGEGYFPPVTETLQAADSRSLVVSSTASPAKCHSEPRLRPSMQKKRAMMLQQSPIPAAPSTPQAAYSTSLTPVSTPPHLPKPPRTAPTESSSPSMPEAFSASPGTPVSLGSRQHVKHDSVQSMKRTLHTSAPLQALVGKPNGVLNGRPSNLYNRAMFTMASGGSGKAGYTSSPSMWEEATVRTEMHTPQRLTYGEDAVGNSWYPRSAVSPGAAPALGALRAEQSAGCLDHRPFVPISSEGHDAAAHVHRIRSRSSEEHVVANAPRVSTSNSPGPGEIVHINHFWRDYESTHLDRSGLAAPVSVHPSVLSQQAAVNLSKLTIKRHLQGPPKIITRPRNPNTGPKRPKPTRTAHGGQGSDPVPLVTLG</sequence>
<reference evidence="2 3" key="1">
    <citation type="journal article" date="2015" name="Genome Biol. Evol.">
        <title>Comparative Genomics of a Bacterivorous Green Alga Reveals Evolutionary Causalities and Consequences of Phago-Mixotrophic Mode of Nutrition.</title>
        <authorList>
            <person name="Burns J.A."/>
            <person name="Paasch A."/>
            <person name="Narechania A."/>
            <person name="Kim E."/>
        </authorList>
    </citation>
    <scope>NUCLEOTIDE SEQUENCE [LARGE SCALE GENOMIC DNA]</scope>
    <source>
        <strain evidence="2 3">PLY_AMNH</strain>
    </source>
</reference>
<feature type="non-terminal residue" evidence="2">
    <location>
        <position position="1"/>
    </location>
</feature>
<gene>
    <name evidence="2" type="ORF">CYMTET_18590</name>
</gene>
<feature type="region of interest" description="Disordered" evidence="1">
    <location>
        <begin position="431"/>
        <end position="472"/>
    </location>
</feature>
<keyword evidence="3" id="KW-1185">Reference proteome</keyword>
<evidence type="ECO:0000313" key="3">
    <source>
        <dbReference type="Proteomes" id="UP001190700"/>
    </source>
</evidence>
<feature type="compositionally biased region" description="Polar residues" evidence="1">
    <location>
        <begin position="156"/>
        <end position="179"/>
    </location>
</feature>
<feature type="compositionally biased region" description="Polar residues" evidence="1">
    <location>
        <begin position="208"/>
        <end position="217"/>
    </location>
</feature>
<protein>
    <submittedName>
        <fullName evidence="2">Uncharacterized protein</fullName>
    </submittedName>
</protein>
<feature type="region of interest" description="Disordered" evidence="1">
    <location>
        <begin position="357"/>
        <end position="380"/>
    </location>
</feature>
<dbReference type="AlphaFoldDB" id="A0AAE0G803"/>
<name>A0AAE0G803_9CHLO</name>
<proteinExistence type="predicted"/>
<organism evidence="2 3">
    <name type="scientific">Cymbomonas tetramitiformis</name>
    <dbReference type="NCBI Taxonomy" id="36881"/>
    <lineage>
        <taxon>Eukaryota</taxon>
        <taxon>Viridiplantae</taxon>
        <taxon>Chlorophyta</taxon>
        <taxon>Pyramimonadophyceae</taxon>
        <taxon>Pyramimonadales</taxon>
        <taxon>Pyramimonadaceae</taxon>
        <taxon>Cymbomonas</taxon>
    </lineage>
</organism>
<evidence type="ECO:0000256" key="1">
    <source>
        <dbReference type="SAM" id="MobiDB-lite"/>
    </source>
</evidence>
<feature type="compositionally biased region" description="Pro residues" evidence="1">
    <location>
        <begin position="180"/>
        <end position="191"/>
    </location>
</feature>
<dbReference type="EMBL" id="LGRX02008620">
    <property type="protein sequence ID" value="KAK3273159.1"/>
    <property type="molecule type" value="Genomic_DNA"/>
</dbReference>
<feature type="region of interest" description="Disordered" evidence="1">
    <location>
        <begin position="131"/>
        <end position="220"/>
    </location>
</feature>
<dbReference type="Proteomes" id="UP001190700">
    <property type="component" value="Unassembled WGS sequence"/>
</dbReference>